<protein>
    <submittedName>
        <fullName evidence="1">Uncharacterized protein</fullName>
    </submittedName>
</protein>
<gene>
    <name evidence="1" type="ORF">AAFF_G00084830</name>
</gene>
<evidence type="ECO:0000313" key="2">
    <source>
        <dbReference type="Proteomes" id="UP001221898"/>
    </source>
</evidence>
<proteinExistence type="predicted"/>
<dbReference type="AlphaFoldDB" id="A0AAD7RX47"/>
<accession>A0AAD7RX47</accession>
<evidence type="ECO:0000313" key="1">
    <source>
        <dbReference type="EMBL" id="KAJ8391867.1"/>
    </source>
</evidence>
<reference evidence="1" key="1">
    <citation type="journal article" date="2023" name="Science">
        <title>Genome structures resolve the early diversification of teleost fishes.</title>
        <authorList>
            <person name="Parey E."/>
            <person name="Louis A."/>
            <person name="Montfort J."/>
            <person name="Bouchez O."/>
            <person name="Roques C."/>
            <person name="Iampietro C."/>
            <person name="Lluch J."/>
            <person name="Castinel A."/>
            <person name="Donnadieu C."/>
            <person name="Desvignes T."/>
            <person name="Floi Bucao C."/>
            <person name="Jouanno E."/>
            <person name="Wen M."/>
            <person name="Mejri S."/>
            <person name="Dirks R."/>
            <person name="Jansen H."/>
            <person name="Henkel C."/>
            <person name="Chen W.J."/>
            <person name="Zahm M."/>
            <person name="Cabau C."/>
            <person name="Klopp C."/>
            <person name="Thompson A.W."/>
            <person name="Robinson-Rechavi M."/>
            <person name="Braasch I."/>
            <person name="Lecointre G."/>
            <person name="Bobe J."/>
            <person name="Postlethwait J.H."/>
            <person name="Berthelot C."/>
            <person name="Roest Crollius H."/>
            <person name="Guiguen Y."/>
        </authorList>
    </citation>
    <scope>NUCLEOTIDE SEQUENCE</scope>
    <source>
        <strain evidence="1">NC1722</strain>
    </source>
</reference>
<dbReference type="EMBL" id="JAINUG010000152">
    <property type="protein sequence ID" value="KAJ8391867.1"/>
    <property type="molecule type" value="Genomic_DNA"/>
</dbReference>
<keyword evidence="2" id="KW-1185">Reference proteome</keyword>
<dbReference type="Proteomes" id="UP001221898">
    <property type="component" value="Unassembled WGS sequence"/>
</dbReference>
<sequence length="90" mass="9899">MEGAKAAASKGLEEQFCVWRHCGKTTVQTRVTAQSESQSERHEARGQLYGESVGTGCWSCRGLFPNGARGQAETPLESYSVCKFSTMWPH</sequence>
<organism evidence="1 2">
    <name type="scientific">Aldrovandia affinis</name>
    <dbReference type="NCBI Taxonomy" id="143900"/>
    <lineage>
        <taxon>Eukaryota</taxon>
        <taxon>Metazoa</taxon>
        <taxon>Chordata</taxon>
        <taxon>Craniata</taxon>
        <taxon>Vertebrata</taxon>
        <taxon>Euteleostomi</taxon>
        <taxon>Actinopterygii</taxon>
        <taxon>Neopterygii</taxon>
        <taxon>Teleostei</taxon>
        <taxon>Notacanthiformes</taxon>
        <taxon>Halosauridae</taxon>
        <taxon>Aldrovandia</taxon>
    </lineage>
</organism>
<name>A0AAD7RX47_9TELE</name>
<comment type="caution">
    <text evidence="1">The sequence shown here is derived from an EMBL/GenBank/DDBJ whole genome shotgun (WGS) entry which is preliminary data.</text>
</comment>